<dbReference type="PANTHER" id="PTHR35826:SF1">
    <property type="entry name" value="PROTEIN ATP6V1FNB-LIKE"/>
    <property type="match status" value="1"/>
</dbReference>
<dbReference type="PANTHER" id="PTHR35826">
    <property type="entry name" value="PROTEIN ATP6V1FNB-LIKE"/>
    <property type="match status" value="1"/>
</dbReference>
<name>A0A2H1VMV7_SPOFR</name>
<protein>
    <submittedName>
        <fullName evidence="2">SFRICE_005019</fullName>
    </submittedName>
</protein>
<dbReference type="EMBL" id="ODYU01003259">
    <property type="protein sequence ID" value="SOQ41782.1"/>
    <property type="molecule type" value="Genomic_DNA"/>
</dbReference>
<evidence type="ECO:0000259" key="1">
    <source>
        <dbReference type="Pfam" id="PF22589"/>
    </source>
</evidence>
<reference evidence="2" key="1">
    <citation type="submission" date="2016-07" db="EMBL/GenBank/DDBJ databases">
        <authorList>
            <person name="Bretaudeau A."/>
        </authorList>
    </citation>
    <scope>NUCLEOTIDE SEQUENCE</scope>
    <source>
        <strain evidence="2">Rice</strain>
        <tissue evidence="2">Whole body</tissue>
    </source>
</reference>
<dbReference type="Pfam" id="PF22589">
    <property type="entry name" value="SPMIP1"/>
    <property type="match status" value="1"/>
</dbReference>
<accession>A0A2H1VMV7</accession>
<sequence length="203" mass="23752">MPLDYSNPMIQKFLIERQNQENLKCMQWFLKNKEKIIKNAPKVENCKHYTSEQVAKKRMEADVNMLSEQNNISRRYRRKISIQEAERTILHGFFEKSEDVPIMIPVDPEDSSILTRELAAGGGRKAYLKTRHRKLPEDKYTSCVTTSNTYGWKLNENKLKRVPPKHNRYSVFTHELVGRSGAHPDPPEELQPKDAQYIRCSGF</sequence>
<dbReference type="InterPro" id="IPR054323">
    <property type="entry name" value="SPMIP1_C"/>
</dbReference>
<proteinExistence type="predicted"/>
<feature type="domain" description="Sperm microtubule inner protein 1 C-terminal" evidence="1">
    <location>
        <begin position="91"/>
        <end position="186"/>
    </location>
</feature>
<organism evidence="2">
    <name type="scientific">Spodoptera frugiperda</name>
    <name type="common">Fall armyworm</name>
    <dbReference type="NCBI Taxonomy" id="7108"/>
    <lineage>
        <taxon>Eukaryota</taxon>
        <taxon>Metazoa</taxon>
        <taxon>Ecdysozoa</taxon>
        <taxon>Arthropoda</taxon>
        <taxon>Hexapoda</taxon>
        <taxon>Insecta</taxon>
        <taxon>Pterygota</taxon>
        <taxon>Neoptera</taxon>
        <taxon>Endopterygota</taxon>
        <taxon>Lepidoptera</taxon>
        <taxon>Glossata</taxon>
        <taxon>Ditrysia</taxon>
        <taxon>Noctuoidea</taxon>
        <taxon>Noctuidae</taxon>
        <taxon>Amphipyrinae</taxon>
        <taxon>Spodoptera</taxon>
    </lineage>
</organism>
<dbReference type="AlphaFoldDB" id="A0A2H1VMV7"/>
<gene>
    <name evidence="2" type="ORF">SFRICE_005019</name>
</gene>
<evidence type="ECO:0000313" key="2">
    <source>
        <dbReference type="EMBL" id="SOQ41782.1"/>
    </source>
</evidence>